<gene>
    <name evidence="6" type="ORF">ACFQVC_36005</name>
</gene>
<dbReference type="Proteomes" id="UP001596523">
    <property type="component" value="Unassembled WGS sequence"/>
</dbReference>
<dbReference type="EMBL" id="JBHTCF010000023">
    <property type="protein sequence ID" value="MFC7309604.1"/>
    <property type="molecule type" value="Genomic_DNA"/>
</dbReference>
<keyword evidence="3 4" id="KW-0067">ATP-binding</keyword>
<dbReference type="SUPFAM" id="SSF56059">
    <property type="entry name" value="Glutathione synthetase ATP-binding domain-like"/>
    <property type="match status" value="1"/>
</dbReference>
<organism evidence="6 7">
    <name type="scientific">Streptomyces monticola</name>
    <dbReference type="NCBI Taxonomy" id="2666263"/>
    <lineage>
        <taxon>Bacteria</taxon>
        <taxon>Bacillati</taxon>
        <taxon>Actinomycetota</taxon>
        <taxon>Actinomycetes</taxon>
        <taxon>Kitasatosporales</taxon>
        <taxon>Streptomycetaceae</taxon>
        <taxon>Streptomyces</taxon>
    </lineage>
</organism>
<comment type="caution">
    <text evidence="6">The sequence shown here is derived from an EMBL/GenBank/DDBJ whole genome shotgun (WGS) entry which is preliminary data.</text>
</comment>
<dbReference type="Gene3D" id="3.30.470.20">
    <property type="entry name" value="ATP-grasp fold, B domain"/>
    <property type="match status" value="1"/>
</dbReference>
<evidence type="ECO:0000313" key="7">
    <source>
        <dbReference type="Proteomes" id="UP001596523"/>
    </source>
</evidence>
<evidence type="ECO:0000259" key="5">
    <source>
        <dbReference type="PROSITE" id="PS50975"/>
    </source>
</evidence>
<feature type="domain" description="ATP-grasp" evidence="5">
    <location>
        <begin position="105"/>
        <end position="320"/>
    </location>
</feature>
<dbReference type="InterPro" id="IPR052032">
    <property type="entry name" value="ATP-dep_AA_Ligase"/>
</dbReference>
<evidence type="ECO:0000313" key="6">
    <source>
        <dbReference type="EMBL" id="MFC7309604.1"/>
    </source>
</evidence>
<keyword evidence="2 4" id="KW-0547">Nucleotide-binding</keyword>
<dbReference type="PROSITE" id="PS50975">
    <property type="entry name" value="ATP_GRASP"/>
    <property type="match status" value="1"/>
</dbReference>
<name>A0ABW2JUG3_9ACTN</name>
<accession>A0ABW2JUG3</accession>
<evidence type="ECO:0000256" key="4">
    <source>
        <dbReference type="PROSITE-ProRule" id="PRU00409"/>
    </source>
</evidence>
<protein>
    <submittedName>
        <fullName evidence="6">Acetyl-CoA carboxylase biotin carboxylase subunit family protein</fullName>
    </submittedName>
</protein>
<dbReference type="PANTHER" id="PTHR43585">
    <property type="entry name" value="FUMIPYRROLE BIOSYNTHESIS PROTEIN C"/>
    <property type="match status" value="1"/>
</dbReference>
<sequence length="435" mass="49068">MEPADIFVLGLDEKNRAALEELPLAELYRFHPLLTHDELQQGEIPIAEFLERARRQLTEFGKPVDAVVGYWDFPVSTMVPILCREFGLRGPSLEAVVKCEHKYWSRLEQRKVIDEYPRFGLVDLEGPPRPPEGLRYPLWLKPVKSYSSELAFKVRDDEEYAAAVAEIREGIGRLGRPFEHVMDRLDLPPEIAEAGGQACLAEETLSGAQVTVEGYSWGGRVEIYGVVDSLNYPGTSSFLRYQYPSTLPDEIQDRLAEVSRKVIAQIGLDHSTFCIEYFCDLDTGTIGLLEVNPRHSQSHAEVFAHVDGIPNHHCMVSLALGEDPQLPYRQGPYKTAAKWFLRRFEDGVVSHRASEKDIERLREEIPGVGVVLHADVGDRLSELPQASDSYSYELAHVYAAAAGEAELRDKYERCVRALDFRFEDDPAADTPEEGH</sequence>
<evidence type="ECO:0000256" key="2">
    <source>
        <dbReference type="ARBA" id="ARBA00022741"/>
    </source>
</evidence>
<keyword evidence="7" id="KW-1185">Reference proteome</keyword>
<proteinExistence type="predicted"/>
<reference evidence="7" key="1">
    <citation type="journal article" date="2019" name="Int. J. Syst. Evol. Microbiol.">
        <title>The Global Catalogue of Microorganisms (GCM) 10K type strain sequencing project: providing services to taxonomists for standard genome sequencing and annotation.</title>
        <authorList>
            <consortium name="The Broad Institute Genomics Platform"/>
            <consortium name="The Broad Institute Genome Sequencing Center for Infectious Disease"/>
            <person name="Wu L."/>
            <person name="Ma J."/>
        </authorList>
    </citation>
    <scope>NUCLEOTIDE SEQUENCE [LARGE SCALE GENOMIC DNA]</scope>
    <source>
        <strain evidence="7">SYNS20</strain>
    </source>
</reference>
<dbReference type="Pfam" id="PF13535">
    <property type="entry name" value="ATP-grasp_4"/>
    <property type="match status" value="1"/>
</dbReference>
<evidence type="ECO:0000256" key="3">
    <source>
        <dbReference type="ARBA" id="ARBA00022840"/>
    </source>
</evidence>
<dbReference type="PANTHER" id="PTHR43585:SF2">
    <property type="entry name" value="ATP-GRASP ENZYME FSQD"/>
    <property type="match status" value="1"/>
</dbReference>
<dbReference type="RefSeq" id="WP_381838685.1">
    <property type="nucleotide sequence ID" value="NZ_JBHTCF010000023.1"/>
</dbReference>
<dbReference type="InterPro" id="IPR011761">
    <property type="entry name" value="ATP-grasp"/>
</dbReference>
<keyword evidence="1" id="KW-0436">Ligase</keyword>
<evidence type="ECO:0000256" key="1">
    <source>
        <dbReference type="ARBA" id="ARBA00022598"/>
    </source>
</evidence>